<dbReference type="AlphaFoldDB" id="A0A1Y2F114"/>
<feature type="chain" id="PRO_5013322394" evidence="1">
    <location>
        <begin position="18"/>
        <end position="100"/>
    </location>
</feature>
<dbReference type="Proteomes" id="UP000193685">
    <property type="component" value="Unassembled WGS sequence"/>
</dbReference>
<accession>A0A1Y2F114</accession>
<evidence type="ECO:0000313" key="3">
    <source>
        <dbReference type="Proteomes" id="UP000193685"/>
    </source>
</evidence>
<dbReference type="RefSeq" id="XP_040722735.1">
    <property type="nucleotide sequence ID" value="XM_040870725.1"/>
</dbReference>
<name>A0A1Y2F114_PROLT</name>
<gene>
    <name evidence="2" type="ORF">BCR37DRAFT_389363</name>
</gene>
<reference evidence="2 3" key="1">
    <citation type="submission" date="2016-07" db="EMBL/GenBank/DDBJ databases">
        <title>Pervasive Adenine N6-methylation of Active Genes in Fungi.</title>
        <authorList>
            <consortium name="DOE Joint Genome Institute"/>
            <person name="Mondo S.J."/>
            <person name="Dannebaum R.O."/>
            <person name="Kuo R.C."/>
            <person name="Labutti K."/>
            <person name="Haridas S."/>
            <person name="Kuo A."/>
            <person name="Salamov A."/>
            <person name="Ahrendt S.R."/>
            <person name="Lipzen A."/>
            <person name="Sullivan W."/>
            <person name="Andreopoulos W.B."/>
            <person name="Clum A."/>
            <person name="Lindquist E."/>
            <person name="Daum C."/>
            <person name="Ramamoorthy G.K."/>
            <person name="Gryganskyi A."/>
            <person name="Culley D."/>
            <person name="Magnuson J.K."/>
            <person name="James T.Y."/>
            <person name="O'Malley M.A."/>
            <person name="Stajich J.E."/>
            <person name="Spatafora J.W."/>
            <person name="Visel A."/>
            <person name="Grigoriev I.V."/>
        </authorList>
    </citation>
    <scope>NUCLEOTIDE SEQUENCE [LARGE SCALE GENOMIC DNA]</scope>
    <source>
        <strain evidence="2 3">12-1054</strain>
    </source>
</reference>
<dbReference type="EMBL" id="MCFI01000022">
    <property type="protein sequence ID" value="ORY76655.1"/>
    <property type="molecule type" value="Genomic_DNA"/>
</dbReference>
<comment type="caution">
    <text evidence="2">The sequence shown here is derived from an EMBL/GenBank/DDBJ whole genome shotgun (WGS) entry which is preliminary data.</text>
</comment>
<keyword evidence="1" id="KW-0732">Signal</keyword>
<organism evidence="2 3">
    <name type="scientific">Protomyces lactucae-debilis</name>
    <dbReference type="NCBI Taxonomy" id="2754530"/>
    <lineage>
        <taxon>Eukaryota</taxon>
        <taxon>Fungi</taxon>
        <taxon>Dikarya</taxon>
        <taxon>Ascomycota</taxon>
        <taxon>Taphrinomycotina</taxon>
        <taxon>Taphrinomycetes</taxon>
        <taxon>Taphrinales</taxon>
        <taxon>Protomycetaceae</taxon>
        <taxon>Protomyces</taxon>
    </lineage>
</organism>
<feature type="signal peptide" evidence="1">
    <location>
        <begin position="1"/>
        <end position="17"/>
    </location>
</feature>
<dbReference type="GeneID" id="63787324"/>
<sequence length="100" mass="11311">MLFTLLCAAAYVICVHALSSLRFYDSFPSEIVSLKDSIIEHGTITSARQLMDRFQGFCPTTAVYREFVWDRTTSGSLANSIKTLKNYGEEAFIHFAEECK</sequence>
<evidence type="ECO:0000256" key="1">
    <source>
        <dbReference type="SAM" id="SignalP"/>
    </source>
</evidence>
<proteinExistence type="predicted"/>
<evidence type="ECO:0000313" key="2">
    <source>
        <dbReference type="EMBL" id="ORY76655.1"/>
    </source>
</evidence>
<protein>
    <submittedName>
        <fullName evidence="2">Uncharacterized protein</fullName>
    </submittedName>
</protein>
<keyword evidence="3" id="KW-1185">Reference proteome</keyword>